<dbReference type="SUPFAM" id="SSF51197">
    <property type="entry name" value="Clavaminate synthase-like"/>
    <property type="match status" value="1"/>
</dbReference>
<evidence type="ECO:0000313" key="4">
    <source>
        <dbReference type="EMBL" id="CAB4143612.1"/>
    </source>
</evidence>
<dbReference type="InterPro" id="IPR042098">
    <property type="entry name" value="TauD-like_sf"/>
</dbReference>
<dbReference type="GO" id="GO:0016491">
    <property type="term" value="F:oxidoreductase activity"/>
    <property type="evidence" value="ECO:0007669"/>
    <property type="project" value="UniProtKB-KW"/>
</dbReference>
<keyword evidence="1" id="KW-0560">Oxidoreductase</keyword>
<dbReference type="InterPro" id="IPR050411">
    <property type="entry name" value="AlphaKG_dependent_hydroxylases"/>
</dbReference>
<sequence>MGIILFKDVEIGHVPKTPATPFPSSTTENSSKIAAETLLKYAYEFGHPISYAQEQKGQLIQNIVPVHKTESQQISTSSKVELGLHTETAFHPYKPDYVMLLCLRGDPKAVTTYASLPDILKHVSTASKHMLMEKMFTTGIDLSFRTNGEEDREIPISIISKGANGRLSFTYDVTVIKGESWIAKELLEEVQWAIEQCTQEIVLKTGDLLVIDNRNTIHGRKPFQARYDGTDRWVQRVLVRKELPPSDQIDGHIITTEF</sequence>
<dbReference type="EMBL" id="LR796737">
    <property type="protein sequence ID" value="CAB4162935.1"/>
    <property type="molecule type" value="Genomic_DNA"/>
</dbReference>
<dbReference type="Gene3D" id="3.60.130.10">
    <property type="entry name" value="Clavaminate synthase-like"/>
    <property type="match status" value="1"/>
</dbReference>
<reference evidence="4" key="1">
    <citation type="submission" date="2020-04" db="EMBL/GenBank/DDBJ databases">
        <authorList>
            <person name="Chiriac C."/>
            <person name="Salcher M."/>
            <person name="Ghai R."/>
            <person name="Kavagutti S V."/>
        </authorList>
    </citation>
    <scope>NUCLEOTIDE SEQUENCE</scope>
</reference>
<dbReference type="Pfam" id="PF02668">
    <property type="entry name" value="TauD"/>
    <property type="match status" value="1"/>
</dbReference>
<evidence type="ECO:0000313" key="5">
    <source>
        <dbReference type="EMBL" id="CAB4162935.1"/>
    </source>
</evidence>
<protein>
    <submittedName>
        <fullName evidence="4">Viomycin_VioC, arginine beta-hydroxylase, Fe(II)/alpha-ketoglutarate-dependent</fullName>
    </submittedName>
</protein>
<dbReference type="PANTHER" id="PTHR10696">
    <property type="entry name" value="GAMMA-BUTYROBETAINE HYDROXYLASE-RELATED"/>
    <property type="match status" value="1"/>
</dbReference>
<evidence type="ECO:0000256" key="2">
    <source>
        <dbReference type="ARBA" id="ARBA00023194"/>
    </source>
</evidence>
<evidence type="ECO:0000256" key="1">
    <source>
        <dbReference type="ARBA" id="ARBA00023002"/>
    </source>
</evidence>
<dbReference type="InterPro" id="IPR003819">
    <property type="entry name" value="TauD/TfdA-like"/>
</dbReference>
<feature type="domain" description="TauD/TfdA-like" evidence="3">
    <location>
        <begin position="35"/>
        <end position="237"/>
    </location>
</feature>
<dbReference type="GO" id="GO:0017000">
    <property type="term" value="P:antibiotic biosynthetic process"/>
    <property type="evidence" value="ECO:0007669"/>
    <property type="project" value="UniProtKB-KW"/>
</dbReference>
<accession>A0A6J5MBD9</accession>
<evidence type="ECO:0000259" key="3">
    <source>
        <dbReference type="Pfam" id="PF02668"/>
    </source>
</evidence>
<dbReference type="PANTHER" id="PTHR10696:SF56">
    <property type="entry name" value="TAUD_TFDA-LIKE DOMAIN-CONTAINING PROTEIN"/>
    <property type="match status" value="1"/>
</dbReference>
<organism evidence="4">
    <name type="scientific">uncultured Caudovirales phage</name>
    <dbReference type="NCBI Taxonomy" id="2100421"/>
    <lineage>
        <taxon>Viruses</taxon>
        <taxon>Duplodnaviria</taxon>
        <taxon>Heunggongvirae</taxon>
        <taxon>Uroviricota</taxon>
        <taxon>Caudoviricetes</taxon>
        <taxon>Peduoviridae</taxon>
        <taxon>Maltschvirus</taxon>
        <taxon>Maltschvirus maltsch</taxon>
    </lineage>
</organism>
<proteinExistence type="predicted"/>
<keyword evidence="2" id="KW-0045">Antibiotic biosynthesis</keyword>
<gene>
    <name evidence="4" type="ORF">UFOVP436_190</name>
    <name evidence="5" type="ORF">UFOVP784_190</name>
</gene>
<dbReference type="EMBL" id="LR796418">
    <property type="protein sequence ID" value="CAB4143612.1"/>
    <property type="molecule type" value="Genomic_DNA"/>
</dbReference>
<name>A0A6J5MBD9_9CAUD</name>